<accession>A0AA38GFY6</accession>
<name>A0AA38GFY6_TAXCH</name>
<evidence type="ECO:0000256" key="1">
    <source>
        <dbReference type="SAM" id="MobiDB-lite"/>
    </source>
</evidence>
<dbReference type="EMBL" id="JAHRHJ020000003">
    <property type="protein sequence ID" value="KAH9322929.1"/>
    <property type="molecule type" value="Genomic_DNA"/>
</dbReference>
<reference evidence="2 3" key="1">
    <citation type="journal article" date="2021" name="Nat. Plants">
        <title>The Taxus genome provides insights into paclitaxel biosynthesis.</title>
        <authorList>
            <person name="Xiong X."/>
            <person name="Gou J."/>
            <person name="Liao Q."/>
            <person name="Li Y."/>
            <person name="Zhou Q."/>
            <person name="Bi G."/>
            <person name="Li C."/>
            <person name="Du R."/>
            <person name="Wang X."/>
            <person name="Sun T."/>
            <person name="Guo L."/>
            <person name="Liang H."/>
            <person name="Lu P."/>
            <person name="Wu Y."/>
            <person name="Zhang Z."/>
            <person name="Ro D.K."/>
            <person name="Shang Y."/>
            <person name="Huang S."/>
            <person name="Yan J."/>
        </authorList>
    </citation>
    <scope>NUCLEOTIDE SEQUENCE [LARGE SCALE GENOMIC DNA]</scope>
    <source>
        <strain evidence="2">Ta-2019</strain>
    </source>
</reference>
<keyword evidence="3" id="KW-1185">Reference proteome</keyword>
<evidence type="ECO:0000313" key="2">
    <source>
        <dbReference type="EMBL" id="KAH9322929.1"/>
    </source>
</evidence>
<organism evidence="2 3">
    <name type="scientific">Taxus chinensis</name>
    <name type="common">Chinese yew</name>
    <name type="synonym">Taxus wallichiana var. chinensis</name>
    <dbReference type="NCBI Taxonomy" id="29808"/>
    <lineage>
        <taxon>Eukaryota</taxon>
        <taxon>Viridiplantae</taxon>
        <taxon>Streptophyta</taxon>
        <taxon>Embryophyta</taxon>
        <taxon>Tracheophyta</taxon>
        <taxon>Spermatophyta</taxon>
        <taxon>Pinopsida</taxon>
        <taxon>Pinidae</taxon>
        <taxon>Conifers II</taxon>
        <taxon>Cupressales</taxon>
        <taxon>Taxaceae</taxon>
        <taxon>Taxus</taxon>
    </lineage>
</organism>
<proteinExistence type="predicted"/>
<gene>
    <name evidence="2" type="ORF">KI387_017568</name>
</gene>
<dbReference type="Proteomes" id="UP000824469">
    <property type="component" value="Unassembled WGS sequence"/>
</dbReference>
<protein>
    <submittedName>
        <fullName evidence="2">Uncharacterized protein</fullName>
    </submittedName>
</protein>
<sequence length="122" mass="13092">IGHLVADCSSTCPSGPRPSQFVRWKKKINSCELDQRQNLQQITTIVLSPPIGSEDSDSQQGKSGPAGMAEFSALNVGILCKPGAGETPSQPEDTRRSTVSSVQVVAEIQRKEVVLKELVMSL</sequence>
<dbReference type="AlphaFoldDB" id="A0AA38GFY6"/>
<evidence type="ECO:0000313" key="3">
    <source>
        <dbReference type="Proteomes" id="UP000824469"/>
    </source>
</evidence>
<comment type="caution">
    <text evidence="2">The sequence shown here is derived from an EMBL/GenBank/DDBJ whole genome shotgun (WGS) entry which is preliminary data.</text>
</comment>
<feature type="non-terminal residue" evidence="2">
    <location>
        <position position="1"/>
    </location>
</feature>
<feature type="region of interest" description="Disordered" evidence="1">
    <location>
        <begin position="47"/>
        <end position="67"/>
    </location>
</feature>